<dbReference type="InterPro" id="IPR001012">
    <property type="entry name" value="UBX_dom"/>
</dbReference>
<dbReference type="SMART" id="SM00166">
    <property type="entry name" value="UBX"/>
    <property type="match status" value="1"/>
</dbReference>
<dbReference type="SUPFAM" id="SSF54236">
    <property type="entry name" value="Ubiquitin-like"/>
    <property type="match status" value="1"/>
</dbReference>
<dbReference type="SUPFAM" id="SSF52833">
    <property type="entry name" value="Thioredoxin-like"/>
    <property type="match status" value="1"/>
</dbReference>
<dbReference type="Gene3D" id="3.40.30.10">
    <property type="entry name" value="Glutaredoxin"/>
    <property type="match status" value="1"/>
</dbReference>
<dbReference type="InterPro" id="IPR036249">
    <property type="entry name" value="Thioredoxin-like_sf"/>
</dbReference>
<accession>A0AAQ3TV80</accession>
<dbReference type="Pfam" id="PF00789">
    <property type="entry name" value="UBX"/>
    <property type="match status" value="1"/>
</dbReference>
<feature type="region of interest" description="Disordered" evidence="1">
    <location>
        <begin position="254"/>
        <end position="301"/>
    </location>
</feature>
<evidence type="ECO:0000259" key="2">
    <source>
        <dbReference type="PROSITE" id="PS50033"/>
    </source>
</evidence>
<name>A0AAQ3TV80_PASNO</name>
<proteinExistence type="predicted"/>
<reference evidence="4 5" key="1">
    <citation type="submission" date="2024-02" db="EMBL/GenBank/DDBJ databases">
        <title>High-quality chromosome-scale genome assembly of Pensacola bahiagrass (Paspalum notatum Flugge var. saurae).</title>
        <authorList>
            <person name="Vega J.M."/>
            <person name="Podio M."/>
            <person name="Orjuela J."/>
            <person name="Siena L.A."/>
            <person name="Pessino S.C."/>
            <person name="Combes M.C."/>
            <person name="Mariac C."/>
            <person name="Albertini E."/>
            <person name="Pupilli F."/>
            <person name="Ortiz J.P.A."/>
            <person name="Leblanc O."/>
        </authorList>
    </citation>
    <scope>NUCLEOTIDE SEQUENCE [LARGE SCALE GENOMIC DNA]</scope>
    <source>
        <strain evidence="4">R1</strain>
        <tissue evidence="4">Leaf</tissue>
    </source>
</reference>
<sequence>MLLRCPWGGEERGNCSAGLHNQMERTIDSFTYKGSIPNAINQSRREKKLFLVYISGEDIVSSSLEQSALVDEKVAEVIDRCCVFLHLKQGNVDASQFSAIYPQKSVPSISVIGLNGIMLWNHEGHISSENLKENIMKAWAALHLQETAATLLTASLTSRNVDSVDTANTVLLSQGGSSTLQNPSASSSQSPDISGASGVAHSTDLVSQLPSSTTSNEPLEINEKEGSKLDSVARSVEKLDSTCTEVIFDLPDSSRISNTTSSADQKGKDIMPSSIKRKQDYGNRTSVPLEDTSSTVTSRAVSSQVRVEHDNAITASVPDELVSSSVKLDDIQLSIRMPSGNRLEIKLTKLDILRKVKNFVDENKGSGIGSYDLSLVYPKRVFSEQDMEATLCELGIQNRHAMIVVPHRQSGLISMPRSSSPSYDVGGNSGAGGYFGHLRTVLSYVNPLPYLRGTLTSSNPELQQNEGPQQHRDGSGPQRERWPLPGNMGQEVIDEGSANILRRRPRTFGANVHTLGSEDPGPSDDRNVFWNGNSTEYGGNDRK</sequence>
<dbReference type="Gene3D" id="3.10.20.90">
    <property type="entry name" value="Phosphatidylinositol 3-kinase Catalytic Subunit, Chain A, domain 1"/>
    <property type="match status" value="1"/>
</dbReference>
<gene>
    <name evidence="4" type="ORF">U9M48_027839</name>
</gene>
<dbReference type="PROSITE" id="PS50053">
    <property type="entry name" value="UBIQUITIN_2"/>
    <property type="match status" value="1"/>
</dbReference>
<feature type="domain" description="Ubiquitin-like" evidence="3">
    <location>
        <begin position="331"/>
        <end position="411"/>
    </location>
</feature>
<dbReference type="CDD" id="cd01767">
    <property type="entry name" value="UBX"/>
    <property type="match status" value="1"/>
</dbReference>
<dbReference type="PROSITE" id="PS50033">
    <property type="entry name" value="UBX"/>
    <property type="match status" value="1"/>
</dbReference>
<dbReference type="PANTHER" id="PTHR47770">
    <property type="entry name" value="PLANT UBX DOMAIN-CONTAINING PROTEIN 11"/>
    <property type="match status" value="1"/>
</dbReference>
<feature type="compositionally biased region" description="Polar residues" evidence="1">
    <location>
        <begin position="254"/>
        <end position="264"/>
    </location>
</feature>
<evidence type="ECO:0000256" key="1">
    <source>
        <dbReference type="SAM" id="MobiDB-lite"/>
    </source>
</evidence>
<keyword evidence="5" id="KW-1185">Reference proteome</keyword>
<dbReference type="Pfam" id="PF23187">
    <property type="entry name" value="UBX7_N"/>
    <property type="match status" value="1"/>
</dbReference>
<evidence type="ECO:0000313" key="4">
    <source>
        <dbReference type="EMBL" id="WVZ80356.1"/>
    </source>
</evidence>
<dbReference type="PANTHER" id="PTHR47770:SF1">
    <property type="entry name" value="PLANT UBX DOMAIN-CONTAINING PROTEIN 11"/>
    <property type="match status" value="1"/>
</dbReference>
<dbReference type="InterPro" id="IPR029071">
    <property type="entry name" value="Ubiquitin-like_domsf"/>
</dbReference>
<dbReference type="Proteomes" id="UP001341281">
    <property type="component" value="Chromosome 06"/>
</dbReference>
<protein>
    <recommendedName>
        <fullName evidence="6">UBX domain-containing protein</fullName>
    </recommendedName>
</protein>
<dbReference type="InterPro" id="IPR000626">
    <property type="entry name" value="Ubiquitin-like_dom"/>
</dbReference>
<dbReference type="EMBL" id="CP144750">
    <property type="protein sequence ID" value="WVZ80356.1"/>
    <property type="molecule type" value="Genomic_DNA"/>
</dbReference>
<feature type="domain" description="UBX" evidence="2">
    <location>
        <begin position="326"/>
        <end position="404"/>
    </location>
</feature>
<evidence type="ECO:0008006" key="6">
    <source>
        <dbReference type="Google" id="ProtNLM"/>
    </source>
</evidence>
<feature type="compositionally biased region" description="Basic and acidic residues" evidence="1">
    <location>
        <begin position="469"/>
        <end position="482"/>
    </location>
</feature>
<feature type="compositionally biased region" description="Low complexity" evidence="1">
    <location>
        <begin position="177"/>
        <end position="198"/>
    </location>
</feature>
<evidence type="ECO:0000259" key="3">
    <source>
        <dbReference type="PROSITE" id="PS50053"/>
    </source>
</evidence>
<feature type="compositionally biased region" description="Polar residues" evidence="1">
    <location>
        <begin position="455"/>
        <end position="468"/>
    </location>
</feature>
<evidence type="ECO:0000313" key="5">
    <source>
        <dbReference type="Proteomes" id="UP001341281"/>
    </source>
</evidence>
<feature type="region of interest" description="Disordered" evidence="1">
    <location>
        <begin position="455"/>
        <end position="489"/>
    </location>
</feature>
<feature type="compositionally biased region" description="Low complexity" evidence="1">
    <location>
        <begin position="292"/>
        <end position="301"/>
    </location>
</feature>
<feature type="region of interest" description="Disordered" evidence="1">
    <location>
        <begin position="511"/>
        <end position="543"/>
    </location>
</feature>
<dbReference type="AlphaFoldDB" id="A0AAQ3TV80"/>
<feature type="region of interest" description="Disordered" evidence="1">
    <location>
        <begin position="175"/>
        <end position="231"/>
    </location>
</feature>
<organism evidence="4 5">
    <name type="scientific">Paspalum notatum var. saurae</name>
    <dbReference type="NCBI Taxonomy" id="547442"/>
    <lineage>
        <taxon>Eukaryota</taxon>
        <taxon>Viridiplantae</taxon>
        <taxon>Streptophyta</taxon>
        <taxon>Embryophyta</taxon>
        <taxon>Tracheophyta</taxon>
        <taxon>Spermatophyta</taxon>
        <taxon>Magnoliopsida</taxon>
        <taxon>Liliopsida</taxon>
        <taxon>Poales</taxon>
        <taxon>Poaceae</taxon>
        <taxon>PACMAD clade</taxon>
        <taxon>Panicoideae</taxon>
        <taxon>Andropogonodae</taxon>
        <taxon>Paspaleae</taxon>
        <taxon>Paspalinae</taxon>
        <taxon>Paspalum</taxon>
    </lineage>
</organism>
<feature type="compositionally biased region" description="Polar residues" evidence="1">
    <location>
        <begin position="204"/>
        <end position="217"/>
    </location>
</feature>